<dbReference type="InterPro" id="IPR003010">
    <property type="entry name" value="C-N_Hydrolase"/>
</dbReference>
<keyword evidence="3" id="KW-1185">Reference proteome</keyword>
<dbReference type="EMBL" id="BAND01000075">
    <property type="protein sequence ID" value="GAJ29691.1"/>
    <property type="molecule type" value="Genomic_DNA"/>
</dbReference>
<evidence type="ECO:0000313" key="2">
    <source>
        <dbReference type="EMBL" id="GAJ29691.1"/>
    </source>
</evidence>
<dbReference type="InterPro" id="IPR036526">
    <property type="entry name" value="C-N_Hydrolase_sf"/>
</dbReference>
<gene>
    <name evidence="2" type="ORF">Amme_075_008</name>
</gene>
<dbReference type="AlphaFoldDB" id="A0A023D7E7"/>
<keyword evidence="2" id="KW-0378">Hydrolase</keyword>
<dbReference type="PANTHER" id="PTHR23088:SF50">
    <property type="entry name" value="HYDROLASE YHCX"/>
    <property type="match status" value="1"/>
</dbReference>
<protein>
    <submittedName>
        <fullName evidence="2">Carbon-nitrogen hydrolase</fullName>
    </submittedName>
</protein>
<dbReference type="OrthoDB" id="9811121at2"/>
<sequence length="302" mass="32458">MTAPLRLGARPLRLGAYAWPVERIATMDEYAAHLDRVVAEGARQADLLLMPEYACMEAAAALTGGSADPTAELAAIVARSDEILDIMIAAARKHGVWLMPGTLPRPEPGYVRNRAPLIAPDGRVALQDKHVMTRFETEAWGVQAGAPPGVFDTPWGMIGTAICYDSEFPMLTRAQVETGAWLILVPTCTDTMHGFNRVRVSAQARALENQCFVAVAPTVGDAPWLATLDENRGQAGIYGPIDRGFPSDGIIAEGPLNAGGWAVATLDPTVLEDVRQNGAVRNCRDWPRAVPRATTLPFSFSS</sequence>
<dbReference type="PROSITE" id="PS50263">
    <property type="entry name" value="CN_HYDROLASE"/>
    <property type="match status" value="1"/>
</dbReference>
<dbReference type="Gene3D" id="3.60.110.10">
    <property type="entry name" value="Carbon-nitrogen hydrolase"/>
    <property type="match status" value="1"/>
</dbReference>
<reference evidence="2 3" key="2">
    <citation type="journal article" date="2014" name="FEMS Microbiol. Lett.">
        <title>Draft genomic DNA sequence of the facultatively methylotrophic bacterium Acidomonas methanolica type strain MB58.</title>
        <authorList>
            <person name="Higashiura N."/>
            <person name="Hadano H."/>
            <person name="Hirakawa H."/>
            <person name="Matsutani M."/>
            <person name="Takabe S."/>
            <person name="Matsushita K."/>
            <person name="Azuma Y."/>
        </authorList>
    </citation>
    <scope>NUCLEOTIDE SEQUENCE [LARGE SCALE GENOMIC DNA]</scope>
    <source>
        <strain evidence="2 3">MB58</strain>
    </source>
</reference>
<dbReference type="Pfam" id="PF00795">
    <property type="entry name" value="CN_hydrolase"/>
    <property type="match status" value="1"/>
</dbReference>
<dbReference type="RefSeq" id="WP_042059922.1">
    <property type="nucleotide sequence ID" value="NZ_BAND01000075.1"/>
</dbReference>
<dbReference type="CDD" id="cd07574">
    <property type="entry name" value="nitrilase_Rim1_like"/>
    <property type="match status" value="1"/>
</dbReference>
<name>A0A023D7E7_ACIMT</name>
<dbReference type="SUPFAM" id="SSF56317">
    <property type="entry name" value="Carbon-nitrogen hydrolase"/>
    <property type="match status" value="1"/>
</dbReference>
<dbReference type="PANTHER" id="PTHR23088">
    <property type="entry name" value="NITRILASE-RELATED"/>
    <property type="match status" value="1"/>
</dbReference>
<dbReference type="Proteomes" id="UP000019760">
    <property type="component" value="Unassembled WGS sequence"/>
</dbReference>
<evidence type="ECO:0000313" key="3">
    <source>
        <dbReference type="Proteomes" id="UP000019760"/>
    </source>
</evidence>
<comment type="caution">
    <text evidence="2">The sequence shown here is derived from an EMBL/GenBank/DDBJ whole genome shotgun (WGS) entry which is preliminary data.</text>
</comment>
<organism evidence="2 3">
    <name type="scientific">Acidomonas methanolica NBRC 104435</name>
    <dbReference type="NCBI Taxonomy" id="1231351"/>
    <lineage>
        <taxon>Bacteria</taxon>
        <taxon>Pseudomonadati</taxon>
        <taxon>Pseudomonadota</taxon>
        <taxon>Alphaproteobacteria</taxon>
        <taxon>Acetobacterales</taxon>
        <taxon>Acetobacteraceae</taxon>
        <taxon>Acidomonas</taxon>
    </lineage>
</organism>
<accession>A0A023D7E7</accession>
<reference evidence="3" key="1">
    <citation type="journal article" date="2014" name="FEMS Microbiol. Lett.">
        <title>Draft Genomic DNA Sequence of the Facultatively Methylotrophic Bacterium Acidomonas methanolica type strain MB58.</title>
        <authorList>
            <person name="Higashiura N."/>
            <person name="Hadano H."/>
            <person name="Hirakawa H."/>
            <person name="Matsutani M."/>
            <person name="Takabe S."/>
            <person name="Matsushita K."/>
            <person name="Azuma Y."/>
        </authorList>
    </citation>
    <scope>NUCLEOTIDE SEQUENCE [LARGE SCALE GENOMIC DNA]</scope>
    <source>
        <strain evidence="3">MB58</strain>
    </source>
</reference>
<feature type="domain" description="CN hydrolase" evidence="1">
    <location>
        <begin position="5"/>
        <end position="268"/>
    </location>
</feature>
<evidence type="ECO:0000259" key="1">
    <source>
        <dbReference type="PROSITE" id="PS50263"/>
    </source>
</evidence>
<proteinExistence type="predicted"/>
<dbReference type="GO" id="GO:0016787">
    <property type="term" value="F:hydrolase activity"/>
    <property type="evidence" value="ECO:0007669"/>
    <property type="project" value="UniProtKB-KW"/>
</dbReference>